<name>A0A9Q1LBA5_9SOLA</name>
<dbReference type="AlphaFoldDB" id="A0A9Q1LBA5"/>
<evidence type="ECO:0000313" key="3">
    <source>
        <dbReference type="Proteomes" id="UP001152561"/>
    </source>
</evidence>
<feature type="compositionally biased region" description="Basic and acidic residues" evidence="1">
    <location>
        <begin position="74"/>
        <end position="84"/>
    </location>
</feature>
<evidence type="ECO:0000256" key="1">
    <source>
        <dbReference type="SAM" id="MobiDB-lite"/>
    </source>
</evidence>
<feature type="compositionally biased region" description="Basic and acidic residues" evidence="1">
    <location>
        <begin position="91"/>
        <end position="112"/>
    </location>
</feature>
<evidence type="ECO:0000313" key="2">
    <source>
        <dbReference type="EMBL" id="KAJ8533119.1"/>
    </source>
</evidence>
<protein>
    <submittedName>
        <fullName evidence="2">Uncharacterized protein</fullName>
    </submittedName>
</protein>
<gene>
    <name evidence="2" type="ORF">K7X08_016008</name>
</gene>
<proteinExistence type="predicted"/>
<keyword evidence="3" id="KW-1185">Reference proteome</keyword>
<reference evidence="3" key="1">
    <citation type="journal article" date="2023" name="Proc. Natl. Acad. Sci. U.S.A.">
        <title>Genomic and structural basis for evolution of tropane alkaloid biosynthesis.</title>
        <authorList>
            <person name="Wanga Y.-J."/>
            <person name="Taina T."/>
            <person name="Yua J.-Y."/>
            <person name="Lia J."/>
            <person name="Xua B."/>
            <person name="Chenc J."/>
            <person name="D'Auriad J.C."/>
            <person name="Huanga J.-P."/>
            <person name="Huanga S.-X."/>
        </authorList>
    </citation>
    <scope>NUCLEOTIDE SEQUENCE [LARGE SCALE GENOMIC DNA]</scope>
    <source>
        <strain evidence="3">cv. KIB-2019</strain>
    </source>
</reference>
<comment type="caution">
    <text evidence="2">The sequence shown here is derived from an EMBL/GenBank/DDBJ whole genome shotgun (WGS) entry which is preliminary data.</text>
</comment>
<organism evidence="2 3">
    <name type="scientific">Anisodus acutangulus</name>
    <dbReference type="NCBI Taxonomy" id="402998"/>
    <lineage>
        <taxon>Eukaryota</taxon>
        <taxon>Viridiplantae</taxon>
        <taxon>Streptophyta</taxon>
        <taxon>Embryophyta</taxon>
        <taxon>Tracheophyta</taxon>
        <taxon>Spermatophyta</taxon>
        <taxon>Magnoliopsida</taxon>
        <taxon>eudicotyledons</taxon>
        <taxon>Gunneridae</taxon>
        <taxon>Pentapetalae</taxon>
        <taxon>asterids</taxon>
        <taxon>lamiids</taxon>
        <taxon>Solanales</taxon>
        <taxon>Solanaceae</taxon>
        <taxon>Solanoideae</taxon>
        <taxon>Hyoscyameae</taxon>
        <taxon>Anisodus</taxon>
    </lineage>
</organism>
<dbReference type="EMBL" id="JAJAGQ010000020">
    <property type="protein sequence ID" value="KAJ8533119.1"/>
    <property type="molecule type" value="Genomic_DNA"/>
</dbReference>
<accession>A0A9Q1LBA5</accession>
<sequence>MTEEIIQKRKEEELALRFAEPGSKELYFADRAVKNDGNMTRVIHEEKWDIAFAGPILPSTINLFSIQPSIRTELRVEHSPKRDDDDNEDDHNDRLERQSEEELREQRDKRADGSSSSLAPPLDVSLLPSVGPVIPSSTSDEPAPLSEIDPISQPLAPSNIVDGDTTQTDT</sequence>
<feature type="region of interest" description="Disordered" evidence="1">
    <location>
        <begin position="74"/>
        <end position="170"/>
    </location>
</feature>
<dbReference type="Proteomes" id="UP001152561">
    <property type="component" value="Unassembled WGS sequence"/>
</dbReference>